<protein>
    <submittedName>
        <fullName evidence="3">Efflux transporter, outer membrane factor (OMF) lipoprotein, NodT family</fullName>
    </submittedName>
</protein>
<evidence type="ECO:0000313" key="4">
    <source>
        <dbReference type="Proteomes" id="UP000198638"/>
    </source>
</evidence>
<accession>A0A1H4HT30</accession>
<dbReference type="Gene3D" id="1.20.1600.10">
    <property type="entry name" value="Outer membrane efflux proteins (OEP)"/>
    <property type="match status" value="1"/>
</dbReference>
<keyword evidence="2 3" id="KW-0449">Lipoprotein</keyword>
<evidence type="ECO:0000313" key="3">
    <source>
        <dbReference type="EMBL" id="SEB24188.1"/>
    </source>
</evidence>
<dbReference type="PANTHER" id="PTHR30203:SF32">
    <property type="entry name" value="CATION EFFLUX SYSTEM PROTEIN CUSC"/>
    <property type="match status" value="1"/>
</dbReference>
<dbReference type="InterPro" id="IPR003423">
    <property type="entry name" value="OMP_efflux"/>
</dbReference>
<comment type="subcellular location">
    <subcellularLocation>
        <location evidence="2">Cell membrane</location>
        <topology evidence="2">Lipid-anchor</topology>
    </subcellularLocation>
</comment>
<gene>
    <name evidence="3" type="ORF">SAMN05192564_11328</name>
</gene>
<dbReference type="AlphaFoldDB" id="A0A1H4HT30"/>
<dbReference type="SUPFAM" id="SSF56954">
    <property type="entry name" value="Outer membrane efflux proteins (OEP)"/>
    <property type="match status" value="1"/>
</dbReference>
<feature type="signal peptide" evidence="2">
    <location>
        <begin position="1"/>
        <end position="21"/>
    </location>
</feature>
<dbReference type="InterPro" id="IPR010131">
    <property type="entry name" value="MdtP/NodT-like"/>
</dbReference>
<organism evidence="3 4">
    <name type="scientific">Paraburkholderia sartisoli</name>
    <dbReference type="NCBI Taxonomy" id="83784"/>
    <lineage>
        <taxon>Bacteria</taxon>
        <taxon>Pseudomonadati</taxon>
        <taxon>Pseudomonadota</taxon>
        <taxon>Betaproteobacteria</taxon>
        <taxon>Burkholderiales</taxon>
        <taxon>Burkholderiaceae</taxon>
        <taxon>Paraburkholderia</taxon>
    </lineage>
</organism>
<dbReference type="GO" id="GO:0005886">
    <property type="term" value="C:plasma membrane"/>
    <property type="evidence" value="ECO:0007669"/>
    <property type="project" value="UniProtKB-SubCell"/>
</dbReference>
<dbReference type="GO" id="GO:0015562">
    <property type="term" value="F:efflux transmembrane transporter activity"/>
    <property type="evidence" value="ECO:0007669"/>
    <property type="project" value="InterPro"/>
</dbReference>
<dbReference type="OrthoDB" id="9770517at2"/>
<dbReference type="PANTHER" id="PTHR30203">
    <property type="entry name" value="OUTER MEMBRANE CATION EFFLUX PROTEIN"/>
    <property type="match status" value="1"/>
</dbReference>
<evidence type="ECO:0000256" key="1">
    <source>
        <dbReference type="ARBA" id="ARBA00007613"/>
    </source>
</evidence>
<dbReference type="PROSITE" id="PS51257">
    <property type="entry name" value="PROKAR_LIPOPROTEIN"/>
    <property type="match status" value="1"/>
</dbReference>
<evidence type="ECO:0000256" key="2">
    <source>
        <dbReference type="RuleBase" id="RU362097"/>
    </source>
</evidence>
<comment type="similarity">
    <text evidence="1 2">Belongs to the outer membrane factor (OMF) (TC 1.B.17) family.</text>
</comment>
<name>A0A1H4HT30_9BURK</name>
<dbReference type="Gene3D" id="2.20.200.10">
    <property type="entry name" value="Outer membrane efflux proteins (OEP)"/>
    <property type="match status" value="1"/>
</dbReference>
<proteinExistence type="inferred from homology"/>
<dbReference type="Pfam" id="PF02321">
    <property type="entry name" value="OEP"/>
    <property type="match status" value="2"/>
</dbReference>
<dbReference type="NCBIfam" id="TIGR01845">
    <property type="entry name" value="outer_NodT"/>
    <property type="match status" value="1"/>
</dbReference>
<keyword evidence="2" id="KW-0812">Transmembrane</keyword>
<keyword evidence="2" id="KW-0732">Signal</keyword>
<dbReference type="EMBL" id="FNRQ01000013">
    <property type="protein sequence ID" value="SEB24188.1"/>
    <property type="molecule type" value="Genomic_DNA"/>
</dbReference>
<keyword evidence="2" id="KW-0472">Membrane</keyword>
<dbReference type="Proteomes" id="UP000198638">
    <property type="component" value="Unassembled WGS sequence"/>
</dbReference>
<keyword evidence="4" id="KW-1185">Reference proteome</keyword>
<reference evidence="4" key="1">
    <citation type="submission" date="2016-10" db="EMBL/GenBank/DDBJ databases">
        <authorList>
            <person name="Varghese N."/>
            <person name="Submissions S."/>
        </authorList>
    </citation>
    <scope>NUCLEOTIDE SEQUENCE [LARGE SCALE GENOMIC DNA]</scope>
    <source>
        <strain evidence="4">LMG 24000</strain>
    </source>
</reference>
<sequence length="483" mass="51550">MKSIIAKALAGIAVLSLAACAVQPETHADLPKTVQTVAPDAWSVDAPQASVNADAWWNNFGDPVMHELVTSVLEGNLDVQAAAERVKQAQSIATQLHADLLPELDAVARAADTRQNTPPPLGYVRQAGIGLAASWAPDVFGGEHLALLAAQAQVSGRKEALNAVRLALAANTAAAYIDLRWAQSQMKIVKDNEQIRSRALRLTQERLHYGLSTQLDVARAQNQLSDLQAQIPRVQSTIQHQLSLIAVYSGRTPESVDGLLLANAQAIPVPSQSVPRTLPSEALLRRPDVRTAYAGVEQRAAEVGVSKAQRYPQFRLTLSDGLLAASYLGLPTLTDNLFSAALSATSPIFNAGRINAGIDESESRMRESQLGLRQTMLEALKEIEDTRSDLISTSEQAQRLSGALDASSQALRLSSELYKGGASSFLDVLAAQEAYLQDAESLNQAKREHALAAVALYRSLGGGWDTQDFADVASVAATSSAAR</sequence>
<keyword evidence="2" id="KW-1134">Transmembrane beta strand</keyword>
<dbReference type="RefSeq" id="WP_090537920.1">
    <property type="nucleotide sequence ID" value="NZ_FNRQ01000013.1"/>
</dbReference>
<keyword evidence="2" id="KW-0564">Palmitate</keyword>
<dbReference type="STRING" id="83784.SAMN05192564_11328"/>
<feature type="chain" id="PRO_5011328256" evidence="2">
    <location>
        <begin position="22"/>
        <end position="483"/>
    </location>
</feature>